<dbReference type="STRING" id="656519.Halsa_1710"/>
<dbReference type="PIRSF" id="PIRSF037984">
    <property type="entry name" value="Met_synth_TM0269_prd"/>
    <property type="match status" value="1"/>
</dbReference>
<dbReference type="InterPro" id="IPR037010">
    <property type="entry name" value="VitB12-dep_Met_synth_activ_sf"/>
</dbReference>
<dbReference type="GO" id="GO:0008705">
    <property type="term" value="F:methionine synthase activity"/>
    <property type="evidence" value="ECO:0007669"/>
    <property type="project" value="InterPro"/>
</dbReference>
<sequence>MSFKFKIDKSEVLRYLNTDEDFNDQIINTLIAEATEELKEIINFRYIYKKFPIQITKNCVDIKNTTLCLRGKSIIKHLKNSSEVFLMAATLGNQVDKRISYYEKTSITKSMILDACATTAIEEACDHVEEEIKKKVFAAGKKNITFRYSPGYGDLDIKIQKEFLKVLNAPKKIGLTASKYNLLMPAKSVTAIIGVIGKNGYLNKEEQKNKNDNSFEEKNCRFCRLYKECKLRKKGVYCGARK</sequence>
<dbReference type="KEGG" id="has:Halsa_1710"/>
<gene>
    <name evidence="1" type="ordered locus">Halsa_1710</name>
</gene>
<protein>
    <submittedName>
        <fullName evidence="1">Vitamin B12 dependent methionine synthase activation region</fullName>
    </submittedName>
</protein>
<evidence type="ECO:0000313" key="2">
    <source>
        <dbReference type="Proteomes" id="UP000007434"/>
    </source>
</evidence>
<dbReference type="Gene3D" id="3.40.109.40">
    <property type="match status" value="1"/>
</dbReference>
<dbReference type="SUPFAM" id="SSF56507">
    <property type="entry name" value="Methionine synthase activation domain-like"/>
    <property type="match status" value="1"/>
</dbReference>
<evidence type="ECO:0000313" key="1">
    <source>
        <dbReference type="EMBL" id="ADQ15133.1"/>
    </source>
</evidence>
<reference evidence="1 2" key="1">
    <citation type="submission" date="2010-11" db="EMBL/GenBank/DDBJ databases">
        <title>Complete sequence of Halanaerobium sp. sapolanicus.</title>
        <authorList>
            <consortium name="US DOE Joint Genome Institute"/>
            <person name="Lucas S."/>
            <person name="Copeland A."/>
            <person name="Lapidus A."/>
            <person name="Cheng J.-F."/>
            <person name="Bruce D."/>
            <person name="Goodwin L."/>
            <person name="Pitluck S."/>
            <person name="Davenport K."/>
            <person name="Detter J.C."/>
            <person name="Han C."/>
            <person name="Tapia R."/>
            <person name="Land M."/>
            <person name="Hauser L."/>
            <person name="Jeffries C."/>
            <person name="Kyrpides N."/>
            <person name="Ivanova N."/>
            <person name="Mikhailova N."/>
            <person name="Begemann M.B."/>
            <person name="Mormile M.R."/>
            <person name="Wall J.D."/>
            <person name="Elias D.A."/>
            <person name="Woyke T."/>
        </authorList>
    </citation>
    <scope>NUCLEOTIDE SEQUENCE [LARGE SCALE GENOMIC DNA]</scope>
    <source>
        <strain evidence="2">sapolanicus</strain>
    </source>
</reference>
<proteinExistence type="predicted"/>
<dbReference type="HOGENOM" id="CLU_079580_2_0_9"/>
<name>E4RIR3_HALHG</name>
<dbReference type="InterPro" id="IPR017342">
    <property type="entry name" value="S-AdoMet-dep_Met_synth_prd"/>
</dbReference>
<dbReference type="OrthoDB" id="9816190at2"/>
<dbReference type="EMBL" id="CP002304">
    <property type="protein sequence ID" value="ADQ15133.1"/>
    <property type="molecule type" value="Genomic_DNA"/>
</dbReference>
<accession>E4RIR3</accession>
<reference evidence="1 2" key="2">
    <citation type="journal article" date="2011" name="J. Bacteriol.">
        <title>Complete Genome Sequence of the Haloalkaliphilic, Hydrogen Producing Halanaerobium hydrogenoformans.</title>
        <authorList>
            <person name="Brown S.D."/>
            <person name="Begemann M.B."/>
            <person name="Mormile M.R."/>
            <person name="Wall J.D."/>
            <person name="Han C.S."/>
            <person name="Goodwin L.A."/>
            <person name="Pitluck S."/>
            <person name="Land M.L."/>
            <person name="Hauser L.J."/>
            <person name="Elias D.A."/>
        </authorList>
    </citation>
    <scope>NUCLEOTIDE SEQUENCE [LARGE SCALE GENOMIC DNA]</scope>
    <source>
        <strain evidence="2">sapolanicus</strain>
    </source>
</reference>
<dbReference type="RefSeq" id="WP_013406210.1">
    <property type="nucleotide sequence ID" value="NC_014654.1"/>
</dbReference>
<dbReference type="eggNOG" id="COG1410">
    <property type="taxonomic scope" value="Bacteria"/>
</dbReference>
<organism evidence="1 2">
    <name type="scientific">Halanaerobium hydrogeniformans</name>
    <name type="common">Halanaerobium sp. (strain sapolanicus)</name>
    <dbReference type="NCBI Taxonomy" id="656519"/>
    <lineage>
        <taxon>Bacteria</taxon>
        <taxon>Bacillati</taxon>
        <taxon>Bacillota</taxon>
        <taxon>Clostridia</taxon>
        <taxon>Halanaerobiales</taxon>
        <taxon>Halanaerobiaceae</taxon>
        <taxon>Halanaerobium</taxon>
    </lineage>
</organism>
<keyword evidence="2" id="KW-1185">Reference proteome</keyword>
<dbReference type="AlphaFoldDB" id="E4RIR3"/>
<dbReference type="Proteomes" id="UP000007434">
    <property type="component" value="Chromosome"/>
</dbReference>